<protein>
    <submittedName>
        <fullName evidence="3">Uncharacterized protein (TIGR04222 family)</fullName>
    </submittedName>
</protein>
<reference evidence="3 4" key="1">
    <citation type="submission" date="2021-03" db="EMBL/GenBank/DDBJ databases">
        <title>Sequencing the genomes of 1000 actinobacteria strains.</title>
        <authorList>
            <person name="Klenk H.-P."/>
        </authorList>
    </citation>
    <scope>NUCLEOTIDE SEQUENCE [LARGE SCALE GENOMIC DNA]</scope>
    <source>
        <strain evidence="3 4">DSM 44580</strain>
    </source>
</reference>
<dbReference type="NCBIfam" id="TIGR04222">
    <property type="entry name" value="near_uncomplex"/>
    <property type="match status" value="1"/>
</dbReference>
<dbReference type="RefSeq" id="WP_209706799.1">
    <property type="nucleotide sequence ID" value="NZ_JAGIOO010000001.1"/>
</dbReference>
<feature type="region of interest" description="Disordered" evidence="1">
    <location>
        <begin position="266"/>
        <end position="312"/>
    </location>
</feature>
<keyword evidence="4" id="KW-1185">Reference proteome</keyword>
<dbReference type="Proteomes" id="UP001519363">
    <property type="component" value="Unassembled WGS sequence"/>
</dbReference>
<gene>
    <name evidence="3" type="ORF">JOF53_002342</name>
</gene>
<feature type="transmembrane region" description="Helical" evidence="2">
    <location>
        <begin position="175"/>
        <end position="195"/>
    </location>
</feature>
<organism evidence="3 4">
    <name type="scientific">Crossiella equi</name>
    <dbReference type="NCBI Taxonomy" id="130796"/>
    <lineage>
        <taxon>Bacteria</taxon>
        <taxon>Bacillati</taxon>
        <taxon>Actinomycetota</taxon>
        <taxon>Actinomycetes</taxon>
        <taxon>Pseudonocardiales</taxon>
        <taxon>Pseudonocardiaceae</taxon>
        <taxon>Crossiella</taxon>
    </lineage>
</organism>
<evidence type="ECO:0000313" key="4">
    <source>
        <dbReference type="Proteomes" id="UP001519363"/>
    </source>
</evidence>
<keyword evidence="2" id="KW-0472">Membrane</keyword>
<dbReference type="EMBL" id="JAGIOO010000001">
    <property type="protein sequence ID" value="MBP2473470.1"/>
    <property type="molecule type" value="Genomic_DNA"/>
</dbReference>
<dbReference type="InterPro" id="IPR026467">
    <property type="entry name" value="Ser/Gly_Cys_C_dom"/>
</dbReference>
<accession>A0ABS5ACP4</accession>
<feature type="region of interest" description="Disordered" evidence="1">
    <location>
        <begin position="206"/>
        <end position="225"/>
    </location>
</feature>
<proteinExistence type="predicted"/>
<name>A0ABS5ACP4_9PSEU</name>
<evidence type="ECO:0000256" key="2">
    <source>
        <dbReference type="SAM" id="Phobius"/>
    </source>
</evidence>
<keyword evidence="2" id="KW-1133">Transmembrane helix</keyword>
<evidence type="ECO:0000256" key="1">
    <source>
        <dbReference type="SAM" id="MobiDB-lite"/>
    </source>
</evidence>
<feature type="transmembrane region" description="Helical" evidence="2">
    <location>
        <begin position="6"/>
        <end position="28"/>
    </location>
</feature>
<evidence type="ECO:0000313" key="3">
    <source>
        <dbReference type="EMBL" id="MBP2473470.1"/>
    </source>
</evidence>
<keyword evidence="2" id="KW-0812">Transmembrane</keyword>
<feature type="transmembrane region" description="Helical" evidence="2">
    <location>
        <begin position="150"/>
        <end position="169"/>
    </location>
</feature>
<comment type="caution">
    <text evidence="3">The sequence shown here is derived from an EMBL/GenBank/DDBJ whole genome shotgun (WGS) entry which is preliminary data.</text>
</comment>
<sequence length="312" mass="30868">MHDTWGLTGPAFLVLYLFLLAITAVLVAKRHQAPKHAHGPGPVPELSVDEVAYLAGGTHRLVVTSMARLVEAGALRVSRGRPPAATQAAGGSTVDTAVLTSVHGNDVRAGIRDAVSRLDGTAEVVAVRERLTGLGLLVDPAEQDRASRVAARYFLVPLVLGLLRLADGLSAGKPVWFLVGLLVVTGILAAVTPLLRGPRLTDRGELALRRSRLPGRGGSASGTMAQSGAGVSAAVALVAMWGMTAYPDTEVAQELGSVEFETGGGWFGGGSDGGGSDGGSGGGSDGGSGGGSDGGSGGGCGGGGCGGGGCGG</sequence>